<evidence type="ECO:0000313" key="1">
    <source>
        <dbReference type="EMBL" id="KAJ6256983.1"/>
    </source>
</evidence>
<organism evidence="1 2">
    <name type="scientific">Drechslerella dactyloides</name>
    <name type="common">Nematode-trapping fungus</name>
    <name type="synonym">Arthrobotrys dactyloides</name>
    <dbReference type="NCBI Taxonomy" id="74499"/>
    <lineage>
        <taxon>Eukaryota</taxon>
        <taxon>Fungi</taxon>
        <taxon>Dikarya</taxon>
        <taxon>Ascomycota</taxon>
        <taxon>Pezizomycotina</taxon>
        <taxon>Orbiliomycetes</taxon>
        <taxon>Orbiliales</taxon>
        <taxon>Orbiliaceae</taxon>
        <taxon>Drechslerella</taxon>
    </lineage>
</organism>
<protein>
    <submittedName>
        <fullName evidence="1">Uncharacterized protein</fullName>
    </submittedName>
</protein>
<dbReference type="Proteomes" id="UP001221413">
    <property type="component" value="Unassembled WGS sequence"/>
</dbReference>
<sequence>MALCMKFARRVSLQPAITLQDEKTVFSTARRFDVLISRTINLLSSNRIDQGWSFDRRREQNFSLNKTEPLPRAVNADEPHVSSSEFITLHYASVHTASNITDEVPVSSRASKRTGCADG</sequence>
<keyword evidence="2" id="KW-1185">Reference proteome</keyword>
<gene>
    <name evidence="1" type="ORF">Dda_7866</name>
</gene>
<accession>A0AAD6IR04</accession>
<dbReference type="AlphaFoldDB" id="A0AAD6IR04"/>
<comment type="caution">
    <text evidence="1">The sequence shown here is derived from an EMBL/GenBank/DDBJ whole genome shotgun (WGS) entry which is preliminary data.</text>
</comment>
<dbReference type="EMBL" id="JAQGDS010000011">
    <property type="protein sequence ID" value="KAJ6256983.1"/>
    <property type="molecule type" value="Genomic_DNA"/>
</dbReference>
<reference evidence="1" key="1">
    <citation type="submission" date="2023-01" db="EMBL/GenBank/DDBJ databases">
        <title>The chitinases involved in constricting ring structure development in the nematode-trapping fungus Drechslerella dactyloides.</title>
        <authorList>
            <person name="Wang R."/>
            <person name="Zhang L."/>
            <person name="Tang P."/>
            <person name="Li S."/>
            <person name="Liang L."/>
        </authorList>
    </citation>
    <scope>NUCLEOTIDE SEQUENCE</scope>
    <source>
        <strain evidence="1">YMF1.00031</strain>
    </source>
</reference>
<evidence type="ECO:0000313" key="2">
    <source>
        <dbReference type="Proteomes" id="UP001221413"/>
    </source>
</evidence>
<proteinExistence type="predicted"/>
<name>A0AAD6IR04_DREDA</name>